<dbReference type="PANTHER" id="PTHR46224">
    <property type="entry name" value="ANKYRIN REPEAT FAMILY PROTEIN"/>
    <property type="match status" value="1"/>
</dbReference>
<dbReference type="EMBL" id="MF405918">
    <property type="protein sequence ID" value="QKU33596.1"/>
    <property type="molecule type" value="Genomic_DNA"/>
</dbReference>
<sequence>MDDSISISNYYPHVFCANGKIANAISTNNNTELIKEFNMLDSNDKIVVLKFLVSKNFDSHYDMFFLLLPYYNHNIEQEYNTLLKIAITNSSCKFVDYFIKNGADVTIDNNFPIKVAAATCSSTTIKLLLDSGADVHAGNEYPIRNACMSEKNDSTEILSNISTLVEYGADIHADNDFPLRKTIEHGLSDIVKYLVDSGANVNVENGYPLRTSVAVGSNEIVKCLLDAGASISYLTVDDIVQCVKCMSHDTLQLLISNGADISIINKYKTKNQKLSSIVKLLQQNGVEPTVIIYIMRDPKN</sequence>
<organism evidence="1">
    <name type="scientific">Tupanvirus deep ocean</name>
    <dbReference type="NCBI Taxonomy" id="2126984"/>
    <lineage>
        <taxon>Viruses</taxon>
        <taxon>Varidnaviria</taxon>
        <taxon>Bamfordvirae</taxon>
        <taxon>Nucleocytoviricota</taxon>
        <taxon>Megaviricetes</taxon>
        <taxon>Imitervirales</taxon>
        <taxon>Mimiviridae</taxon>
        <taxon>Megamimivirinae</taxon>
        <taxon>Tupanvirus</taxon>
        <taxon>Tupanvirus altamarinense</taxon>
    </lineage>
</organism>
<dbReference type="InterPro" id="IPR051616">
    <property type="entry name" value="Cul2-RING_E3_ligase_SR"/>
</dbReference>
<accession>A0A6N1NN98</accession>
<evidence type="ECO:0000313" key="1">
    <source>
        <dbReference type="EMBL" id="QKU33596.1"/>
    </source>
</evidence>
<name>A0A6N1NN98_9VIRU</name>
<dbReference type="KEGG" id="vg:80516893"/>
<proteinExistence type="predicted"/>
<dbReference type="RefSeq" id="YP_010780202.1">
    <property type="nucleotide sequence ID" value="NC_075038.1"/>
</dbReference>
<dbReference type="InterPro" id="IPR036770">
    <property type="entry name" value="Ankyrin_rpt-contain_sf"/>
</dbReference>
<reference evidence="1" key="2">
    <citation type="journal article" date="2018" name="Nat. Commun.">
        <title>Tailed giant Tupanvirus possesses the most complete translational apparatus of the known virosphere.</title>
        <authorList>
            <person name="Abrahao J."/>
            <person name="Silva L."/>
            <person name="Silva L.S."/>
            <person name="Khalil J.Y.B."/>
            <person name="Rodrigues R."/>
            <person name="Arantes T."/>
            <person name="Assis F."/>
            <person name="Boratto P."/>
            <person name="Andrade M."/>
            <person name="Kroon E.G."/>
            <person name="Ribeiro B."/>
            <person name="Bergier I."/>
            <person name="Seligmann H."/>
            <person name="Ghigo E."/>
            <person name="Colson P."/>
            <person name="Levasseur A."/>
            <person name="Kroemer G."/>
            <person name="Raoult D."/>
            <person name="La Scola B."/>
        </authorList>
    </citation>
    <scope>NUCLEOTIDE SEQUENCE [LARGE SCALE GENOMIC DNA]</scope>
    <source>
        <strain evidence="1">Deep ocean</strain>
    </source>
</reference>
<dbReference type="SMART" id="SM00248">
    <property type="entry name" value="ANK"/>
    <property type="match status" value="4"/>
</dbReference>
<dbReference type="Gene3D" id="1.25.40.20">
    <property type="entry name" value="Ankyrin repeat-containing domain"/>
    <property type="match status" value="1"/>
</dbReference>
<dbReference type="InterPro" id="IPR002110">
    <property type="entry name" value="Ankyrin_rpt"/>
</dbReference>
<dbReference type="PANTHER" id="PTHR46224:SF64">
    <property type="entry name" value="IQ MOTIF AND ANKYRIN REPEAT DOMAIN-CONTAINING PROTEIN 1"/>
    <property type="match status" value="1"/>
</dbReference>
<dbReference type="Pfam" id="PF12796">
    <property type="entry name" value="Ank_2"/>
    <property type="match status" value="1"/>
</dbReference>
<protein>
    <submittedName>
        <fullName evidence="1">Ankyrin repeat protein</fullName>
    </submittedName>
</protein>
<dbReference type="GeneID" id="80516893"/>
<dbReference type="SUPFAM" id="SSF48403">
    <property type="entry name" value="Ankyrin repeat"/>
    <property type="match status" value="1"/>
</dbReference>
<reference evidence="1" key="1">
    <citation type="submission" date="2017-06" db="EMBL/GenBank/DDBJ databases">
        <authorList>
            <person name="Assis F.L."/>
            <person name="Abrahao J.S."/>
            <person name="Silva L."/>
            <person name="Khalil J.B."/>
            <person name="Rodrigues R."/>
            <person name="Silva L.S."/>
            <person name="Boratto P."/>
            <person name="Andrade M."/>
            <person name="Kroon E.G."/>
            <person name="Ribeiro B."/>
            <person name="Bergier I."/>
            <person name="Seligmann H."/>
            <person name="Ghigo E."/>
            <person name="Colson P."/>
            <person name="Levasseur A."/>
            <person name="Raoult D."/>
            <person name="Scola B.L."/>
        </authorList>
    </citation>
    <scope>NUCLEOTIDE SEQUENCE</scope>
    <source>
        <strain evidence="1">Deep ocean</strain>
    </source>
</reference>
<dbReference type="PROSITE" id="PS50088">
    <property type="entry name" value="ANK_REPEAT"/>
    <property type="match status" value="2"/>
</dbReference>
<dbReference type="PROSITE" id="PS50297">
    <property type="entry name" value="ANK_REP_REGION"/>
    <property type="match status" value="1"/>
</dbReference>